<dbReference type="RefSeq" id="WP_013279173.1">
    <property type="nucleotide sequence ID" value="NC_014378.1"/>
</dbReference>
<dbReference type="OrthoDB" id="9780120at2"/>
<dbReference type="HOGENOM" id="CLU_057460_0_0_9"/>
<dbReference type="Gene3D" id="3.40.50.11900">
    <property type="match status" value="1"/>
</dbReference>
<evidence type="ECO:0000313" key="2">
    <source>
        <dbReference type="Proteomes" id="UP000001661"/>
    </source>
</evidence>
<dbReference type="EMBL" id="CP002105">
    <property type="protein sequence ID" value="ADL13732.1"/>
    <property type="molecule type" value="Genomic_DNA"/>
</dbReference>
<dbReference type="InterPro" id="IPR051805">
    <property type="entry name" value="Dehydratase_Activator_Redct"/>
</dbReference>
<reference evidence="1 2" key="1">
    <citation type="journal article" date="2010" name="Stand. Genomic Sci.">
        <title>Complete genome sequence of Acetohalobium arabaticum type strain (Z-7288).</title>
        <authorList>
            <person name="Sikorski J."/>
            <person name="Lapidus A."/>
            <person name="Chertkov O."/>
            <person name="Lucas S."/>
            <person name="Copeland A."/>
            <person name="Glavina Del Rio T."/>
            <person name="Nolan M."/>
            <person name="Tice H."/>
            <person name="Cheng J.F."/>
            <person name="Han C."/>
            <person name="Brambilla E."/>
            <person name="Pitluck S."/>
            <person name="Liolios K."/>
            <person name="Ivanova N."/>
            <person name="Mavromatis K."/>
            <person name="Mikhailova N."/>
            <person name="Pati A."/>
            <person name="Bruce D."/>
            <person name="Detter C."/>
            <person name="Tapia R."/>
            <person name="Goodwin L."/>
            <person name="Chen A."/>
            <person name="Palaniappan K."/>
            <person name="Land M."/>
            <person name="Hauser L."/>
            <person name="Chang Y.J."/>
            <person name="Jeffries C.D."/>
            <person name="Rohde M."/>
            <person name="Goker M."/>
            <person name="Spring S."/>
            <person name="Woyke T."/>
            <person name="Bristow J."/>
            <person name="Eisen J.A."/>
            <person name="Markowitz V."/>
            <person name="Hugenholtz P."/>
            <person name="Kyrpides N.C."/>
            <person name="Klenk H.P."/>
        </authorList>
    </citation>
    <scope>NUCLEOTIDE SEQUENCE [LARGE SCALE GENOMIC DNA]</scope>
    <source>
        <strain evidence="2">ATCC 49924 / DSM 5501 / Z-7288</strain>
    </source>
</reference>
<dbReference type="STRING" id="574087.Acear_2246"/>
<dbReference type="AlphaFoldDB" id="D9QU11"/>
<name>D9QU11_ACEAZ</name>
<evidence type="ECO:0008006" key="3">
    <source>
        <dbReference type="Google" id="ProtNLM"/>
    </source>
</evidence>
<accession>D9QU11</accession>
<dbReference type="eggNOG" id="COG3581">
    <property type="taxonomic scope" value="Bacteria"/>
</dbReference>
<proteinExistence type="predicted"/>
<gene>
    <name evidence="1" type="ordered locus">Acear_2246</name>
</gene>
<sequence>MLVTFPQMGDLNIPLESLFDKLGIDTLSPPPLTERTLNLGVRYAPESSCLPFKLVLGNFIEALEEGAEVLMIAGGNGPCRFGHFGELAEEILKDLGYEFKLYILEPPISSILETITELSSDFSWLKALSALRLAWNKLIIIEKLKKYRLQLGVGLSRERSRRLDNKYLQLVAEAEANKELTGIKRKFKSELNSLVSERDSANVKIGLVGDIYTVLEPFANLDIERRLNQLGAVVNRGVFLSNWIKENLIYGGLGLNKNRKVNKAARDYLKIGVGGLGLETVGETVLYSHQDYDGVLQLAPFGCMPEIVAQSALTEIEQDLGIPTLTLVVDEHSSAAGVQTRLEAFVDLLQRRKQNTISN</sequence>
<dbReference type="PANTHER" id="PTHR32329">
    <property type="entry name" value="BIFUNCTIONAL PROTEIN [INCLUDES 2-HYDROXYACYL-COA DEHYDRATASE (N-TER) AND ITS ACTIVATOR DOMAIN (C_TERM)-RELATED"/>
    <property type="match status" value="1"/>
</dbReference>
<dbReference type="Proteomes" id="UP000001661">
    <property type="component" value="Chromosome"/>
</dbReference>
<dbReference type="PANTHER" id="PTHR32329:SF2">
    <property type="entry name" value="BIFUNCTIONAL PROTEIN [INCLUDES 2-HYDROXYACYL-COA DEHYDRATASE (N-TER) AND ITS ACTIVATOR DOMAIN (C_TERM)"/>
    <property type="match status" value="1"/>
</dbReference>
<evidence type="ECO:0000313" key="1">
    <source>
        <dbReference type="EMBL" id="ADL13732.1"/>
    </source>
</evidence>
<organism evidence="1 2">
    <name type="scientific">Acetohalobium arabaticum (strain ATCC 49924 / DSM 5501 / Z-7288)</name>
    <dbReference type="NCBI Taxonomy" id="574087"/>
    <lineage>
        <taxon>Bacteria</taxon>
        <taxon>Bacillati</taxon>
        <taxon>Bacillota</taxon>
        <taxon>Clostridia</taxon>
        <taxon>Halanaerobiales</taxon>
        <taxon>Halobacteroidaceae</taxon>
        <taxon>Acetohalobium</taxon>
    </lineage>
</organism>
<dbReference type="KEGG" id="aar:Acear_2246"/>
<keyword evidence="2" id="KW-1185">Reference proteome</keyword>
<protein>
    <recommendedName>
        <fullName evidence="3">DUF2229 domain-containing protein</fullName>
    </recommendedName>
</protein>